<keyword evidence="3" id="KW-0677">Repeat</keyword>
<evidence type="ECO:0000259" key="14">
    <source>
        <dbReference type="PROSITE" id="PS50013"/>
    </source>
</evidence>
<feature type="region of interest" description="Disordered" evidence="13">
    <location>
        <begin position="940"/>
        <end position="983"/>
    </location>
</feature>
<dbReference type="Pfam" id="PF00385">
    <property type="entry name" value="Chromo"/>
    <property type="match status" value="2"/>
</dbReference>
<evidence type="ECO:0000259" key="15">
    <source>
        <dbReference type="PROSITE" id="PS51192"/>
    </source>
</evidence>
<dbReference type="SUPFAM" id="SSF52540">
    <property type="entry name" value="P-loop containing nucleoside triphosphate hydrolases"/>
    <property type="match status" value="2"/>
</dbReference>
<feature type="compositionally biased region" description="Low complexity" evidence="13">
    <location>
        <begin position="1165"/>
        <end position="1198"/>
    </location>
</feature>
<dbReference type="InterPro" id="IPR000953">
    <property type="entry name" value="Chromo/chromo_shadow_dom"/>
</dbReference>
<feature type="compositionally biased region" description="Basic residues" evidence="13">
    <location>
        <begin position="961"/>
        <end position="971"/>
    </location>
</feature>
<dbReference type="SUPFAM" id="SSF46689">
    <property type="entry name" value="Homeodomain-like"/>
    <property type="match status" value="1"/>
</dbReference>
<comment type="caution">
    <text evidence="17">The sequence shown here is derived from an EMBL/GenBank/DDBJ whole genome shotgun (WGS) entry which is preliminary data.</text>
</comment>
<feature type="compositionally biased region" description="Basic and acidic residues" evidence="13">
    <location>
        <begin position="1517"/>
        <end position="1597"/>
    </location>
</feature>
<dbReference type="InterPro" id="IPR038718">
    <property type="entry name" value="SNF2-like_sf"/>
</dbReference>
<dbReference type="GO" id="GO:0005634">
    <property type="term" value="C:nucleus"/>
    <property type="evidence" value="ECO:0007669"/>
    <property type="project" value="UniProtKB-SubCell"/>
</dbReference>
<dbReference type="Pfam" id="PF00176">
    <property type="entry name" value="SNF2-rel_dom"/>
    <property type="match status" value="1"/>
</dbReference>
<dbReference type="EMBL" id="MCFL01000072">
    <property type="protein sequence ID" value="ORZ30897.1"/>
    <property type="molecule type" value="Genomic_DNA"/>
</dbReference>
<dbReference type="CDD" id="cd18659">
    <property type="entry name" value="CD2_tandem"/>
    <property type="match status" value="1"/>
</dbReference>
<dbReference type="InterPro" id="IPR025260">
    <property type="entry name" value="CHD1-like_C"/>
</dbReference>
<feature type="region of interest" description="Disordered" evidence="13">
    <location>
        <begin position="55"/>
        <end position="104"/>
    </location>
</feature>
<dbReference type="PROSITE" id="PS51192">
    <property type="entry name" value="HELICASE_ATP_BIND_1"/>
    <property type="match status" value="1"/>
</dbReference>
<evidence type="ECO:0000256" key="7">
    <source>
        <dbReference type="ARBA" id="ARBA00022840"/>
    </source>
</evidence>
<dbReference type="InterPro" id="IPR041150">
    <property type="entry name" value="Cdh1_DBD"/>
</dbReference>
<dbReference type="STRING" id="765915.A0A1Y2H8I3"/>
<dbReference type="InterPro" id="IPR023779">
    <property type="entry name" value="Chromodomain_CS"/>
</dbReference>
<dbReference type="GO" id="GO:0034728">
    <property type="term" value="P:nucleosome organization"/>
    <property type="evidence" value="ECO:0007669"/>
    <property type="project" value="TreeGrafter"/>
</dbReference>
<reference evidence="17 18" key="1">
    <citation type="submission" date="2016-07" db="EMBL/GenBank/DDBJ databases">
        <title>Pervasive Adenine N6-methylation of Active Genes in Fungi.</title>
        <authorList>
            <consortium name="DOE Joint Genome Institute"/>
            <person name="Mondo S.J."/>
            <person name="Dannebaum R.O."/>
            <person name="Kuo R.C."/>
            <person name="Labutti K."/>
            <person name="Haridas S."/>
            <person name="Kuo A."/>
            <person name="Salamov A."/>
            <person name="Ahrendt S.R."/>
            <person name="Lipzen A."/>
            <person name="Sullivan W."/>
            <person name="Andreopoulos W.B."/>
            <person name="Clum A."/>
            <person name="Lindquist E."/>
            <person name="Daum C."/>
            <person name="Ramamoorthy G.K."/>
            <person name="Gryganskyi A."/>
            <person name="Culley D."/>
            <person name="Magnuson J.K."/>
            <person name="James T.Y."/>
            <person name="O'Malley M.A."/>
            <person name="Stajich J.E."/>
            <person name="Spatafora J.W."/>
            <person name="Visel A."/>
            <person name="Grigoriev I.V."/>
        </authorList>
    </citation>
    <scope>NUCLEOTIDE SEQUENCE [LARGE SCALE GENOMIC DNA]</scope>
    <source>
        <strain evidence="17 18">PL171</strain>
    </source>
</reference>
<feature type="region of interest" description="Disordered" evidence="13">
    <location>
        <begin position="1"/>
        <end position="42"/>
    </location>
</feature>
<dbReference type="GO" id="GO:0140658">
    <property type="term" value="F:ATP-dependent chromatin remodeler activity"/>
    <property type="evidence" value="ECO:0007669"/>
    <property type="project" value="TreeGrafter"/>
</dbReference>
<evidence type="ECO:0000256" key="13">
    <source>
        <dbReference type="SAM" id="MobiDB-lite"/>
    </source>
</evidence>
<feature type="region of interest" description="Disordered" evidence="13">
    <location>
        <begin position="1410"/>
        <end position="1623"/>
    </location>
</feature>
<evidence type="ECO:0000313" key="17">
    <source>
        <dbReference type="EMBL" id="ORZ30897.1"/>
    </source>
</evidence>
<dbReference type="SMART" id="SM00298">
    <property type="entry name" value="CHROMO"/>
    <property type="match status" value="2"/>
</dbReference>
<sequence>MDFPDIPASDLDLGPRRSARQRRPAASYAVVDSESDTEPSNMVYGSVNAVSLLGSDDEVESRTMVQRLASEPPADASSESSSSSNSSSEAEADGYNSPPSNAAVCAPLLNASKSAISYAENGADDFESSDSESDASESNGYASPTPDEEEVCIEKVLDHRVVEVKGEDGEVDESMPPIVQYLIKWKSKSHLHNTWQSESDLRTTKGHKKLLNYIKLVEVEQERAGSQEDDDEDRNIRLELARAMLEEYKQVERVIAAQEVENDVGEAEMEYLCKWRRLDYCECTWESSGSITPQFQAEVDAYYERQQSVFLPARGKSFGPHDKRPRPSSREQPAFVKAGQLRDYQLLGVAWMLHLWSRNENGILADEMGLGKTIQTITALNCLMQDYHVHGPFLVVVPLSVIHSWQSEFSKWAPEMNVIVYIGNKESRDMIREYEFFQDNLPKKAANVLLTTFELILKDQAELKSIKWEFLAVDEAHRLKNSGSQLYEALRDFTTANRLLITGTPLQNTIGELNALIQFLMPEKFGDLEDFDVRLGEEGNEDKIRHLHERLRPYMLRRLKRDVEKSLPNKTERILRVDLAPMQVEWYKGILTRNFAVLNGTSAPGQPSNHPFLFASAENQVLGQADLSPSDTLRAILVHSGKMLLLDKLLGRLKSGGHRVLIFSQMVRMLDLLTDYLTLREYQFQRLDGSVPAEQRKKAVEQFNAPDSRDFVFLLSTRAGGLGLNLTSADTVVIFDSDWNPANDLQAMARAHRIGQTKTVHVYRLVSKNTIEEEIIERAKRKMILEYCIIKQMDTSGLHVLQGSSKALATGPLAGLSGHKMFGAQDLFSKGATAKEQLDDADLDDILASAEENEAKEKKTLDDIDAAAAAAASSSSTADAPTDTNEFLDQFRVTEFGLDQLKWEDIIPEDDRKAAEEEERRRAEEEQRVLEEEIAMRKYRKGNTSNDAGSTTADDAPPTKKNVRTTARQRQRVSTATDDGTPAPLTEKEIRALSRSICRFGDIDNRLQQIIVDAHLQSKNAELVERTAREMAEPPARNVTAMYNGISLNASQVVNRVRELSSGDAVELSNWRVPYHLKSVANWSASWTPREDSVLVVGIYRHGFGNWHAIRMDDSLALTDKMFLSESEKDKAPRQEHLARRAEYILKLLQDKQTGGPSAPRPRARAPAPATAAPKPTAASMMAKKPSAGSSSNAAVGGPRRKTITDFFSPVKTTASDRTLANKSDVVTLSDEDTLSSDLSDLESMVDDKDGPKKTKAKRKAKDKSLVAVVEDEVKKKPRRKAPSESKVKKVATKKSTAAAAKPDGAKDTVPAATTVTASKLTGDTASQPHDSLSDLSDSDLDALTNSESGASRMKPVEKALLALRNTATLEDATRKVEVTRDCLIEIGDHVLTFPESARRDLWKHVAKSFPRKDTKWSVQQQAANANGAGHSSHAAPATLSMTPPQGRSTPSLTVTSSSQSRPPLGLSAEAHSSSSPRADGHGSISQSKGDHEHGHRSADRPAYPSSSSGSHRHSQHRSEYRDRDRRYDDRSSSHRHDDHRDRDRDRDRERERRDRSRDRDRRERRARSRSRDRDRERGDYDRSSSRYDDRRYRDPHVTSSGSSSRARSRSSHRYESRPSYRS</sequence>
<dbReference type="CDD" id="cd18793">
    <property type="entry name" value="SF2_C_SNF"/>
    <property type="match status" value="1"/>
</dbReference>
<evidence type="ECO:0000256" key="10">
    <source>
        <dbReference type="ARBA" id="ARBA00023125"/>
    </source>
</evidence>
<name>A0A1Y2H8I3_9FUNG</name>
<dbReference type="Gene3D" id="1.10.10.60">
    <property type="entry name" value="Homeodomain-like"/>
    <property type="match status" value="1"/>
</dbReference>
<evidence type="ECO:0000256" key="6">
    <source>
        <dbReference type="ARBA" id="ARBA00022806"/>
    </source>
</evidence>
<keyword evidence="18" id="KW-1185">Reference proteome</keyword>
<feature type="compositionally biased region" description="Low complexity" evidence="13">
    <location>
        <begin position="1421"/>
        <end position="1436"/>
    </location>
</feature>
<dbReference type="InterPro" id="IPR056302">
    <property type="entry name" value="CHD1-2/Hrp3_HTH"/>
</dbReference>
<dbReference type="Pfam" id="PF18196">
    <property type="entry name" value="Cdh1_DBD_1"/>
    <property type="match status" value="1"/>
</dbReference>
<comment type="subcellular location">
    <subcellularLocation>
        <location evidence="1">Nucleus</location>
    </subcellularLocation>
</comment>
<feature type="domain" description="Helicase C-terminal" evidence="16">
    <location>
        <begin position="645"/>
        <end position="796"/>
    </location>
</feature>
<feature type="compositionally biased region" description="Basic and acidic residues" evidence="13">
    <location>
        <begin position="1613"/>
        <end position="1623"/>
    </location>
</feature>
<dbReference type="GO" id="GO:0042393">
    <property type="term" value="F:histone binding"/>
    <property type="evidence" value="ECO:0007669"/>
    <property type="project" value="TreeGrafter"/>
</dbReference>
<dbReference type="InterPro" id="IPR049730">
    <property type="entry name" value="SNF2/RAD54-like_C"/>
</dbReference>
<evidence type="ECO:0000256" key="2">
    <source>
        <dbReference type="ARBA" id="ARBA00009220"/>
    </source>
</evidence>
<evidence type="ECO:0000313" key="18">
    <source>
        <dbReference type="Proteomes" id="UP000193411"/>
    </source>
</evidence>
<dbReference type="InterPro" id="IPR001650">
    <property type="entry name" value="Helicase_C-like"/>
</dbReference>
<dbReference type="GO" id="GO:0000785">
    <property type="term" value="C:chromatin"/>
    <property type="evidence" value="ECO:0007669"/>
    <property type="project" value="TreeGrafter"/>
</dbReference>
<dbReference type="InterPro" id="IPR023780">
    <property type="entry name" value="Chromo_domain"/>
</dbReference>
<evidence type="ECO:0000256" key="12">
    <source>
        <dbReference type="ARBA" id="ARBA00023242"/>
    </source>
</evidence>
<feature type="domain" description="Chromo" evidence="14">
    <location>
        <begin position="249"/>
        <end position="314"/>
    </location>
</feature>
<keyword evidence="9" id="KW-0805">Transcription regulation</keyword>
<feature type="compositionally biased region" description="Polar residues" evidence="13">
    <location>
        <begin position="1440"/>
        <end position="1462"/>
    </location>
</feature>
<dbReference type="SMART" id="SM00490">
    <property type="entry name" value="HELICc"/>
    <property type="match status" value="1"/>
</dbReference>
<dbReference type="GO" id="GO:0003677">
    <property type="term" value="F:DNA binding"/>
    <property type="evidence" value="ECO:0007669"/>
    <property type="project" value="UniProtKB-KW"/>
</dbReference>
<dbReference type="Proteomes" id="UP000193411">
    <property type="component" value="Unassembled WGS sequence"/>
</dbReference>
<proteinExistence type="inferred from homology"/>
<dbReference type="PROSITE" id="PS51194">
    <property type="entry name" value="HELICASE_CTER"/>
    <property type="match status" value="1"/>
</dbReference>
<dbReference type="FunFam" id="3.40.50.10810:FF:000005">
    <property type="entry name" value="Photoperiod-independent early flowering 1"/>
    <property type="match status" value="1"/>
</dbReference>
<protein>
    <submittedName>
        <fullName evidence="17">SNF2 family N-terminal domain-domain-containing protein</fullName>
    </submittedName>
</protein>
<evidence type="ECO:0000256" key="8">
    <source>
        <dbReference type="ARBA" id="ARBA00022853"/>
    </source>
</evidence>
<feature type="compositionally biased region" description="Polar residues" evidence="13">
    <location>
        <begin position="1312"/>
        <end position="1330"/>
    </location>
</feature>
<comment type="similarity">
    <text evidence="2">Belongs to the SNF2/RAD54 helicase family. SWR1 subfamily.</text>
</comment>
<evidence type="ECO:0000256" key="4">
    <source>
        <dbReference type="ARBA" id="ARBA00022741"/>
    </source>
</evidence>
<dbReference type="GO" id="GO:0004386">
    <property type="term" value="F:helicase activity"/>
    <property type="evidence" value="ECO:0007669"/>
    <property type="project" value="UniProtKB-KW"/>
</dbReference>
<dbReference type="PANTHER" id="PTHR45623:SF14">
    <property type="entry name" value="CHROMODOMAIN-HELICASE-DNA-BINDING PROTEIN 1"/>
    <property type="match status" value="1"/>
</dbReference>
<keyword evidence="11" id="KW-0804">Transcription</keyword>
<dbReference type="InterPro" id="IPR014001">
    <property type="entry name" value="Helicase_ATP-bd"/>
</dbReference>
<feature type="compositionally biased region" description="Polar residues" evidence="13">
    <location>
        <begin position="942"/>
        <end position="953"/>
    </location>
</feature>
<dbReference type="GO" id="GO:0003682">
    <property type="term" value="F:chromatin binding"/>
    <property type="evidence" value="ECO:0007669"/>
    <property type="project" value="TreeGrafter"/>
</dbReference>
<keyword evidence="4" id="KW-0547">Nucleotide-binding</keyword>
<dbReference type="Gene3D" id="2.40.50.40">
    <property type="match status" value="2"/>
</dbReference>
<keyword evidence="5" id="KW-0378">Hydrolase</keyword>
<dbReference type="Pfam" id="PF00271">
    <property type="entry name" value="Helicase_C"/>
    <property type="match status" value="1"/>
</dbReference>
<keyword evidence="12" id="KW-0539">Nucleus</keyword>
<dbReference type="FunFam" id="2.40.50.40:FF:000014">
    <property type="entry name" value="Chromodomain-helicase-DNA-binding protein 2 isoform 1"/>
    <property type="match status" value="1"/>
</dbReference>
<accession>A0A1Y2H8I3</accession>
<keyword evidence="10" id="KW-0238">DNA-binding</keyword>
<evidence type="ECO:0000256" key="9">
    <source>
        <dbReference type="ARBA" id="ARBA00023015"/>
    </source>
</evidence>
<dbReference type="InterPro" id="IPR027417">
    <property type="entry name" value="P-loop_NTPase"/>
</dbReference>
<dbReference type="CDD" id="cd18660">
    <property type="entry name" value="CD1_tandem"/>
    <property type="match status" value="1"/>
</dbReference>
<dbReference type="SMART" id="SM01176">
    <property type="entry name" value="DUF4208"/>
    <property type="match status" value="1"/>
</dbReference>
<evidence type="ECO:0000256" key="1">
    <source>
        <dbReference type="ARBA" id="ARBA00004123"/>
    </source>
</evidence>
<feature type="compositionally biased region" description="Basic and acidic residues" evidence="13">
    <location>
        <begin position="1489"/>
        <end position="1500"/>
    </location>
</feature>
<dbReference type="InterPro" id="IPR009057">
    <property type="entry name" value="Homeodomain-like_sf"/>
</dbReference>
<keyword evidence="8" id="KW-0156">Chromatin regulator</keyword>
<dbReference type="SUPFAM" id="SSF54160">
    <property type="entry name" value="Chromo domain-like"/>
    <property type="match status" value="2"/>
</dbReference>
<gene>
    <name evidence="17" type="ORF">BCR44DRAFT_1443655</name>
</gene>
<dbReference type="InterPro" id="IPR016197">
    <property type="entry name" value="Chromo-like_dom_sf"/>
</dbReference>
<keyword evidence="7" id="KW-0067">ATP-binding</keyword>
<dbReference type="GO" id="GO:0005524">
    <property type="term" value="F:ATP binding"/>
    <property type="evidence" value="ECO:0007669"/>
    <property type="project" value="UniProtKB-KW"/>
</dbReference>
<feature type="domain" description="Chromo" evidence="14">
    <location>
        <begin position="151"/>
        <end position="225"/>
    </location>
</feature>
<dbReference type="InterPro" id="IPR000330">
    <property type="entry name" value="SNF2_N"/>
</dbReference>
<dbReference type="PROSITE" id="PS50013">
    <property type="entry name" value="CHROMO_2"/>
    <property type="match status" value="2"/>
</dbReference>
<feature type="region of interest" description="Disordered" evidence="13">
    <location>
        <begin position="122"/>
        <end position="149"/>
    </location>
</feature>
<evidence type="ECO:0000256" key="3">
    <source>
        <dbReference type="ARBA" id="ARBA00022737"/>
    </source>
</evidence>
<dbReference type="Gene3D" id="3.40.50.300">
    <property type="entry name" value="P-loop containing nucleotide triphosphate hydrolases"/>
    <property type="match status" value="1"/>
</dbReference>
<dbReference type="PROSITE" id="PS00598">
    <property type="entry name" value="CHROMO_1"/>
    <property type="match status" value="1"/>
</dbReference>
<feature type="domain" description="Helicase ATP-binding" evidence="15">
    <location>
        <begin position="353"/>
        <end position="523"/>
    </location>
</feature>
<evidence type="ECO:0000259" key="16">
    <source>
        <dbReference type="PROSITE" id="PS51194"/>
    </source>
</evidence>
<dbReference type="GO" id="GO:0016887">
    <property type="term" value="F:ATP hydrolysis activity"/>
    <property type="evidence" value="ECO:0007669"/>
    <property type="project" value="TreeGrafter"/>
</dbReference>
<feature type="compositionally biased region" description="Low complexity" evidence="13">
    <location>
        <begin position="69"/>
        <end position="89"/>
    </location>
</feature>
<feature type="region of interest" description="Disordered" evidence="13">
    <location>
        <begin position="313"/>
        <end position="332"/>
    </location>
</feature>
<organism evidence="17 18">
    <name type="scientific">Catenaria anguillulae PL171</name>
    <dbReference type="NCBI Taxonomy" id="765915"/>
    <lineage>
        <taxon>Eukaryota</taxon>
        <taxon>Fungi</taxon>
        <taxon>Fungi incertae sedis</taxon>
        <taxon>Blastocladiomycota</taxon>
        <taxon>Blastocladiomycetes</taxon>
        <taxon>Blastocladiales</taxon>
        <taxon>Catenariaceae</taxon>
        <taxon>Catenaria</taxon>
    </lineage>
</organism>
<feature type="compositionally biased region" description="Acidic residues" evidence="13">
    <location>
        <begin position="122"/>
        <end position="135"/>
    </location>
</feature>
<dbReference type="Gene3D" id="3.40.50.10810">
    <property type="entry name" value="Tandem AAA-ATPase domain"/>
    <property type="match status" value="1"/>
</dbReference>
<dbReference type="Gene3D" id="6.10.140.1440">
    <property type="match status" value="1"/>
</dbReference>
<dbReference type="Pfam" id="PF23588">
    <property type="entry name" value="HTH_CHD1_Hrp3"/>
    <property type="match status" value="1"/>
</dbReference>
<dbReference type="SMART" id="SM00487">
    <property type="entry name" value="DEXDc"/>
    <property type="match status" value="1"/>
</dbReference>
<feature type="region of interest" description="Disordered" evidence="13">
    <location>
        <begin position="1151"/>
        <end position="1201"/>
    </location>
</feature>
<evidence type="ECO:0000256" key="5">
    <source>
        <dbReference type="ARBA" id="ARBA00022801"/>
    </source>
</evidence>
<keyword evidence="6" id="KW-0347">Helicase</keyword>
<dbReference type="PANTHER" id="PTHR45623">
    <property type="entry name" value="CHROMODOMAIN-HELICASE-DNA-BINDING PROTEIN 3-RELATED-RELATED"/>
    <property type="match status" value="1"/>
</dbReference>
<evidence type="ECO:0000256" key="11">
    <source>
        <dbReference type="ARBA" id="ARBA00023163"/>
    </source>
</evidence>
<feature type="region of interest" description="Disordered" evidence="13">
    <location>
        <begin position="1241"/>
        <end position="1352"/>
    </location>
</feature>
<dbReference type="OrthoDB" id="5857104at2759"/>